<sequence>MVDSRWTCCRCSYLYVVSVTDVWVERFVYAMSYVQLAYLSADSLVYHIFLRARVQFLVVKHTQKHANTQQHPSSNSTYSVHHRGPCAMYPKAVRNCVVKQRVAGAFDRGEHVCVEELRGCDTGVRESEYVLPETGTYVDEHDGRSQ</sequence>
<organism evidence="1 2">
    <name type="scientific">Massariosphaeria phaeospora</name>
    <dbReference type="NCBI Taxonomy" id="100035"/>
    <lineage>
        <taxon>Eukaryota</taxon>
        <taxon>Fungi</taxon>
        <taxon>Dikarya</taxon>
        <taxon>Ascomycota</taxon>
        <taxon>Pezizomycotina</taxon>
        <taxon>Dothideomycetes</taxon>
        <taxon>Pleosporomycetidae</taxon>
        <taxon>Pleosporales</taxon>
        <taxon>Pleosporales incertae sedis</taxon>
        <taxon>Massariosphaeria</taxon>
    </lineage>
</organism>
<dbReference type="EMBL" id="JAADJZ010000005">
    <property type="protein sequence ID" value="KAF2875378.1"/>
    <property type="molecule type" value="Genomic_DNA"/>
</dbReference>
<evidence type="ECO:0000313" key="2">
    <source>
        <dbReference type="Proteomes" id="UP000481861"/>
    </source>
</evidence>
<name>A0A7C8MCW5_9PLEO</name>
<reference evidence="1 2" key="1">
    <citation type="submission" date="2020-01" db="EMBL/GenBank/DDBJ databases">
        <authorList>
            <consortium name="DOE Joint Genome Institute"/>
            <person name="Haridas S."/>
            <person name="Albert R."/>
            <person name="Binder M."/>
            <person name="Bloem J."/>
            <person name="Labutti K."/>
            <person name="Salamov A."/>
            <person name="Andreopoulos B."/>
            <person name="Baker S.E."/>
            <person name="Barry K."/>
            <person name="Bills G."/>
            <person name="Bluhm B.H."/>
            <person name="Cannon C."/>
            <person name="Castanera R."/>
            <person name="Culley D.E."/>
            <person name="Daum C."/>
            <person name="Ezra D."/>
            <person name="Gonzalez J.B."/>
            <person name="Henrissat B."/>
            <person name="Kuo A."/>
            <person name="Liang C."/>
            <person name="Lipzen A."/>
            <person name="Lutzoni F."/>
            <person name="Magnuson J."/>
            <person name="Mondo S."/>
            <person name="Nolan M."/>
            <person name="Ohm R."/>
            <person name="Pangilinan J."/>
            <person name="Park H.-J.H."/>
            <person name="Ramirez L."/>
            <person name="Alfaro M."/>
            <person name="Sun H."/>
            <person name="Tritt A."/>
            <person name="Yoshinaga Y."/>
            <person name="Zwiers L.-H.L."/>
            <person name="Turgeon B.G."/>
            <person name="Goodwin S.B."/>
            <person name="Spatafora J.W."/>
            <person name="Crous P.W."/>
            <person name="Grigoriev I.V."/>
        </authorList>
    </citation>
    <scope>NUCLEOTIDE SEQUENCE [LARGE SCALE GENOMIC DNA]</scope>
    <source>
        <strain evidence="1 2">CBS 611.86</strain>
    </source>
</reference>
<dbReference type="Proteomes" id="UP000481861">
    <property type="component" value="Unassembled WGS sequence"/>
</dbReference>
<protein>
    <submittedName>
        <fullName evidence="1">Uncharacterized protein</fullName>
    </submittedName>
</protein>
<accession>A0A7C8MCW5</accession>
<keyword evidence="2" id="KW-1185">Reference proteome</keyword>
<gene>
    <name evidence="1" type="ORF">BDV95DRAFT_316205</name>
</gene>
<proteinExistence type="predicted"/>
<comment type="caution">
    <text evidence="1">The sequence shown here is derived from an EMBL/GenBank/DDBJ whole genome shotgun (WGS) entry which is preliminary data.</text>
</comment>
<dbReference type="AlphaFoldDB" id="A0A7C8MCW5"/>
<evidence type="ECO:0000313" key="1">
    <source>
        <dbReference type="EMBL" id="KAF2875378.1"/>
    </source>
</evidence>